<dbReference type="Proteomes" id="UP000190896">
    <property type="component" value="Unassembled WGS sequence"/>
</dbReference>
<organism evidence="2 3">
    <name type="scientific">Solemya velesiana gill symbiont</name>
    <dbReference type="NCBI Taxonomy" id="1918948"/>
    <lineage>
        <taxon>Bacteria</taxon>
        <taxon>Pseudomonadati</taxon>
        <taxon>Pseudomonadota</taxon>
        <taxon>Gammaproteobacteria</taxon>
        <taxon>sulfur-oxidizing symbionts</taxon>
    </lineage>
</organism>
<reference evidence="2 3" key="1">
    <citation type="submission" date="2016-11" db="EMBL/GenBank/DDBJ databases">
        <title>Mixed transmission modes and dynamic genome evolution in an obligate animal-bacterial symbiosis.</title>
        <authorList>
            <person name="Russell S.L."/>
            <person name="Corbett-Detig R.B."/>
            <person name="Cavanaugh C.M."/>
        </authorList>
    </citation>
    <scope>NUCLEOTIDE SEQUENCE [LARGE SCALE GENOMIC DNA]</scope>
    <source>
        <strain evidence="2">Se-Cadez</strain>
    </source>
</reference>
<dbReference type="RefSeq" id="WP_078488010.1">
    <property type="nucleotide sequence ID" value="NZ_MPRJ01000082.1"/>
</dbReference>
<sequence length="349" mass="40372">MEFVCYTAWDELPESANALFETAGKKSIFFSKLWFENLLKTGLSKDETTLLACVIDKDEVLAVLPLSPRDGENYQSLKHLYTSLSTLLLGESRRDEILACLVEGLRQLPARSLQLDPIAEDDTNLDRLQLALESSGYACHRYFRFHNWIHKTRGESYSDYMAARPSRVRNTIARKKRKLEREHGYQVRLFTGDNLQQGLTDYNAVYTASWKANEVFEGFIKGLAEHLSKPGWLRLAILYVENKPVAAQFWFVAHGKASIFKLAYDEAWKQYSPGSILIAYLMEYVIDTDKVEEIDFLTGDDAYKQDWMSERRQRWRMSCIDNSPSRGRDTNLLTATWGVLKRLKEKVYN</sequence>
<dbReference type="InterPro" id="IPR016181">
    <property type="entry name" value="Acyl_CoA_acyltransferase"/>
</dbReference>
<feature type="domain" description="BioF2-like acetyltransferase" evidence="1">
    <location>
        <begin position="166"/>
        <end position="305"/>
    </location>
</feature>
<dbReference type="EMBL" id="MPRJ01000082">
    <property type="protein sequence ID" value="OOZ35697.1"/>
    <property type="molecule type" value="Genomic_DNA"/>
</dbReference>
<keyword evidence="2" id="KW-0808">Transferase</keyword>
<protein>
    <submittedName>
        <fullName evidence="2">GNAT family N-acetyltransferase</fullName>
    </submittedName>
</protein>
<comment type="caution">
    <text evidence="2">The sequence shown here is derived from an EMBL/GenBank/DDBJ whole genome shotgun (WGS) entry which is preliminary data.</text>
</comment>
<dbReference type="GO" id="GO:0016740">
    <property type="term" value="F:transferase activity"/>
    <property type="evidence" value="ECO:0007669"/>
    <property type="project" value="UniProtKB-KW"/>
</dbReference>
<dbReference type="AlphaFoldDB" id="A0A1T2KS65"/>
<dbReference type="Gene3D" id="3.40.630.30">
    <property type="match status" value="1"/>
</dbReference>
<dbReference type="SUPFAM" id="SSF55729">
    <property type="entry name" value="Acyl-CoA N-acyltransferases (Nat)"/>
    <property type="match status" value="1"/>
</dbReference>
<dbReference type="Pfam" id="PF13480">
    <property type="entry name" value="Acetyltransf_6"/>
    <property type="match status" value="1"/>
</dbReference>
<evidence type="ECO:0000313" key="3">
    <source>
        <dbReference type="Proteomes" id="UP000190896"/>
    </source>
</evidence>
<evidence type="ECO:0000259" key="1">
    <source>
        <dbReference type="Pfam" id="PF13480"/>
    </source>
</evidence>
<gene>
    <name evidence="2" type="ORF">BOW51_10735</name>
</gene>
<evidence type="ECO:0000313" key="2">
    <source>
        <dbReference type="EMBL" id="OOZ35697.1"/>
    </source>
</evidence>
<name>A0A1T2KS65_9GAMM</name>
<proteinExistence type="predicted"/>
<keyword evidence="3" id="KW-1185">Reference proteome</keyword>
<accession>A0A1T2KS65</accession>
<dbReference type="OrthoDB" id="4349922at2"/>
<dbReference type="InterPro" id="IPR038740">
    <property type="entry name" value="BioF2-like_GNAT_dom"/>
</dbReference>